<dbReference type="PANTHER" id="PTHR32552">
    <property type="entry name" value="FERRICHROME IRON RECEPTOR-RELATED"/>
    <property type="match status" value="1"/>
</dbReference>
<protein>
    <submittedName>
        <fullName evidence="18">Iron complex outermembrane receptor protein</fullName>
    </submittedName>
</protein>
<dbReference type="Pfam" id="PF00593">
    <property type="entry name" value="TonB_dep_Rec_b-barrel"/>
    <property type="match status" value="1"/>
</dbReference>
<keyword evidence="7" id="KW-0408">Iron</keyword>
<keyword evidence="3 12" id="KW-1134">Transmembrane beta strand</keyword>
<feature type="short sequence motif" description="TonB box" evidence="13">
    <location>
        <begin position="32"/>
        <end position="38"/>
    </location>
</feature>
<evidence type="ECO:0000256" key="15">
    <source>
        <dbReference type="SAM" id="SignalP"/>
    </source>
</evidence>
<evidence type="ECO:0000259" key="17">
    <source>
        <dbReference type="Pfam" id="PF07715"/>
    </source>
</evidence>
<evidence type="ECO:0000256" key="12">
    <source>
        <dbReference type="PROSITE-ProRule" id="PRU01360"/>
    </source>
</evidence>
<evidence type="ECO:0000313" key="19">
    <source>
        <dbReference type="Proteomes" id="UP000315167"/>
    </source>
</evidence>
<reference evidence="18 19" key="1">
    <citation type="journal article" date="2015" name="Stand. Genomic Sci.">
        <title>Genomic Encyclopedia of Bacterial and Archaeal Type Strains, Phase III: the genomes of soil and plant-associated and newly described type strains.</title>
        <authorList>
            <person name="Whitman W.B."/>
            <person name="Woyke T."/>
            <person name="Klenk H.P."/>
            <person name="Zhou Y."/>
            <person name="Lilburn T.G."/>
            <person name="Beck B.J."/>
            <person name="De Vos P."/>
            <person name="Vandamme P."/>
            <person name="Eisen J.A."/>
            <person name="Garrity G."/>
            <person name="Hugenholtz P."/>
            <person name="Kyrpides N.C."/>
        </authorList>
    </citation>
    <scope>NUCLEOTIDE SEQUENCE [LARGE SCALE GENOMIC DNA]</scope>
    <source>
        <strain evidence="18 19">CGMCC 1.10821</strain>
    </source>
</reference>
<comment type="similarity">
    <text evidence="12 14">Belongs to the TonB-dependent receptor family.</text>
</comment>
<proteinExistence type="inferred from homology"/>
<dbReference type="InterPro" id="IPR036942">
    <property type="entry name" value="Beta-barrel_TonB_sf"/>
</dbReference>
<dbReference type="InterPro" id="IPR037066">
    <property type="entry name" value="Plug_dom_sf"/>
</dbReference>
<comment type="subcellular location">
    <subcellularLocation>
        <location evidence="1 12">Cell outer membrane</location>
        <topology evidence="1 12">Multi-pass membrane protein</topology>
    </subcellularLocation>
</comment>
<evidence type="ECO:0000256" key="6">
    <source>
        <dbReference type="ARBA" id="ARBA00022729"/>
    </source>
</evidence>
<evidence type="ECO:0000313" key="18">
    <source>
        <dbReference type="EMBL" id="TWI03540.1"/>
    </source>
</evidence>
<name>A0A562L7B4_9GAMM</name>
<keyword evidence="4" id="KW-0410">Iron transport</keyword>
<evidence type="ECO:0000256" key="3">
    <source>
        <dbReference type="ARBA" id="ARBA00022452"/>
    </source>
</evidence>
<feature type="chain" id="PRO_5021900401" evidence="15">
    <location>
        <begin position="22"/>
        <end position="707"/>
    </location>
</feature>
<dbReference type="Proteomes" id="UP000315167">
    <property type="component" value="Unassembled WGS sequence"/>
</dbReference>
<dbReference type="EMBL" id="VLKN01000003">
    <property type="protein sequence ID" value="TWI03540.1"/>
    <property type="molecule type" value="Genomic_DNA"/>
</dbReference>
<comment type="caution">
    <text evidence="18">The sequence shown here is derived from an EMBL/GenBank/DDBJ whole genome shotgun (WGS) entry which is preliminary data.</text>
</comment>
<dbReference type="PROSITE" id="PS00430">
    <property type="entry name" value="TONB_DEPENDENT_REC_1"/>
    <property type="match status" value="1"/>
</dbReference>
<dbReference type="Gene3D" id="2.40.170.20">
    <property type="entry name" value="TonB-dependent receptor, beta-barrel domain"/>
    <property type="match status" value="1"/>
</dbReference>
<evidence type="ECO:0000256" key="8">
    <source>
        <dbReference type="ARBA" id="ARBA00023065"/>
    </source>
</evidence>
<keyword evidence="10 12" id="KW-0472">Membrane</keyword>
<evidence type="ECO:0000256" key="2">
    <source>
        <dbReference type="ARBA" id="ARBA00022448"/>
    </source>
</evidence>
<evidence type="ECO:0000259" key="16">
    <source>
        <dbReference type="Pfam" id="PF00593"/>
    </source>
</evidence>
<dbReference type="InterPro" id="IPR039426">
    <property type="entry name" value="TonB-dep_rcpt-like"/>
</dbReference>
<evidence type="ECO:0000256" key="10">
    <source>
        <dbReference type="ARBA" id="ARBA00023136"/>
    </source>
</evidence>
<sequence length="707" mass="77141">MPAFLRLFPLLLIPLLMPAHATEPVRPRTLDTVVVTATRGEDDALLVPAAIDRIDADAIRRAQPRVNLSESLQRVPGVLARDRQNQAQDLQISIRGFGTRASFGVRGVRLYTDGIPATMPDGQGQVSHVALEAAGRIEVLRGPFSALYGNSSGGVIQVFSAAPPARPELAAAVAAGSDGLWRGALSWRGPWQRGDGGYRIDAGAFASDGYREHSRARRDNAQLALGSDFGTDGEFRVIANALDSKADDPQGLTYEQLQVDRRAASAGALLFDARKRVRQQQLGAHFEHGVGPGRFGATVHGGGRDTVQFLTVPVAAQRNPLSSGGVIDLDRGYGGVDAHWQWQGQLATRPFTLTAGIEYQRSDEHRRGYENFVGTQLGVRGALRRDERNRVDGNDQYLQADWELAPRWRIDLGVRRSRVAFRSRDAYVTADNPDDSGRLDYARTTPVAGLLFRASDWLSLYANAGRGFETPTFNELSYRSDGLSGLNTALRAATSDNIEAGLRARRGDTRVGFAVFRSDTADELVVAANQGGRSTYANAAASRRQGAELSWSGAWSPRWQYALAYTWLDARYREAFAVCGAAPCAQPDNVVAAGNRIPGLPRHNGWAELRWLPVDDFDIALEAHAISDVFADDGNTAGAPGYVAFDLSAQRRWRWGVFEVTGFARIDNLFDRDAIGSVIVNESNGRYYEPAPGRRWLLGLDVVLARD</sequence>
<feature type="signal peptide" evidence="15">
    <location>
        <begin position="1"/>
        <end position="21"/>
    </location>
</feature>
<dbReference type="CDD" id="cd01347">
    <property type="entry name" value="ligand_gated_channel"/>
    <property type="match status" value="1"/>
</dbReference>
<keyword evidence="9 13" id="KW-0798">TonB box</keyword>
<organism evidence="18 19">
    <name type="scientific">Luteimonas cucumeris</name>
    <dbReference type="NCBI Taxonomy" id="985012"/>
    <lineage>
        <taxon>Bacteria</taxon>
        <taxon>Pseudomonadati</taxon>
        <taxon>Pseudomonadota</taxon>
        <taxon>Gammaproteobacteria</taxon>
        <taxon>Lysobacterales</taxon>
        <taxon>Lysobacteraceae</taxon>
        <taxon>Luteimonas</taxon>
    </lineage>
</organism>
<evidence type="ECO:0000256" key="11">
    <source>
        <dbReference type="ARBA" id="ARBA00023237"/>
    </source>
</evidence>
<dbReference type="GO" id="GO:0015344">
    <property type="term" value="F:siderophore uptake transmembrane transporter activity"/>
    <property type="evidence" value="ECO:0007669"/>
    <property type="project" value="TreeGrafter"/>
</dbReference>
<gene>
    <name evidence="18" type="ORF">IP90_01352</name>
</gene>
<keyword evidence="2 12" id="KW-0813">Transport</keyword>
<dbReference type="InterPro" id="IPR000531">
    <property type="entry name" value="Beta-barrel_TonB"/>
</dbReference>
<evidence type="ECO:0000256" key="9">
    <source>
        <dbReference type="ARBA" id="ARBA00023077"/>
    </source>
</evidence>
<dbReference type="PANTHER" id="PTHR32552:SF89">
    <property type="entry name" value="CATECHOLATE SIDEROPHORE RECEPTOR FIU"/>
    <property type="match status" value="1"/>
</dbReference>
<dbReference type="InterPro" id="IPR012910">
    <property type="entry name" value="Plug_dom"/>
</dbReference>
<dbReference type="Pfam" id="PF07715">
    <property type="entry name" value="Plug"/>
    <property type="match status" value="1"/>
</dbReference>
<dbReference type="InterPro" id="IPR010916">
    <property type="entry name" value="TonB_box_CS"/>
</dbReference>
<evidence type="ECO:0000256" key="5">
    <source>
        <dbReference type="ARBA" id="ARBA00022692"/>
    </source>
</evidence>
<dbReference type="GO" id="GO:0009279">
    <property type="term" value="C:cell outer membrane"/>
    <property type="evidence" value="ECO:0007669"/>
    <property type="project" value="UniProtKB-SubCell"/>
</dbReference>
<keyword evidence="19" id="KW-1185">Reference proteome</keyword>
<dbReference type="AlphaFoldDB" id="A0A562L7B4"/>
<evidence type="ECO:0000256" key="1">
    <source>
        <dbReference type="ARBA" id="ARBA00004571"/>
    </source>
</evidence>
<dbReference type="PROSITE" id="PS52016">
    <property type="entry name" value="TONB_DEPENDENT_REC_3"/>
    <property type="match status" value="1"/>
</dbReference>
<dbReference type="SUPFAM" id="SSF56935">
    <property type="entry name" value="Porins"/>
    <property type="match status" value="1"/>
</dbReference>
<evidence type="ECO:0000256" key="14">
    <source>
        <dbReference type="RuleBase" id="RU003357"/>
    </source>
</evidence>
<accession>A0A562L7B4</accession>
<evidence type="ECO:0000256" key="7">
    <source>
        <dbReference type="ARBA" id="ARBA00023004"/>
    </source>
</evidence>
<evidence type="ECO:0000256" key="4">
    <source>
        <dbReference type="ARBA" id="ARBA00022496"/>
    </source>
</evidence>
<evidence type="ECO:0000256" key="13">
    <source>
        <dbReference type="PROSITE-ProRule" id="PRU10143"/>
    </source>
</evidence>
<keyword evidence="18" id="KW-0675">Receptor</keyword>
<feature type="domain" description="TonB-dependent receptor plug" evidence="17">
    <location>
        <begin position="47"/>
        <end position="155"/>
    </location>
</feature>
<keyword evidence="8" id="KW-0406">Ion transport</keyword>
<feature type="domain" description="TonB-dependent receptor-like beta-barrel" evidence="16">
    <location>
        <begin position="181"/>
        <end position="669"/>
    </location>
</feature>
<keyword evidence="6 15" id="KW-0732">Signal</keyword>
<dbReference type="Gene3D" id="2.170.130.10">
    <property type="entry name" value="TonB-dependent receptor, plug domain"/>
    <property type="match status" value="1"/>
</dbReference>
<keyword evidence="5 12" id="KW-0812">Transmembrane</keyword>
<keyword evidence="11 12" id="KW-0998">Cell outer membrane</keyword>